<feature type="transmembrane region" description="Helical" evidence="5">
    <location>
        <begin position="12"/>
        <end position="31"/>
    </location>
</feature>
<proteinExistence type="predicted"/>
<protein>
    <submittedName>
        <fullName evidence="6">PQ loop repeat protein-like protein</fullName>
    </submittedName>
</protein>
<dbReference type="InParanoid" id="A0A316VVY9"/>
<name>A0A316VVY9_9BASI</name>
<evidence type="ECO:0000256" key="5">
    <source>
        <dbReference type="SAM" id="Phobius"/>
    </source>
</evidence>
<evidence type="ECO:0000256" key="1">
    <source>
        <dbReference type="ARBA" id="ARBA00004141"/>
    </source>
</evidence>
<feature type="transmembrane region" description="Helical" evidence="5">
    <location>
        <begin position="220"/>
        <end position="240"/>
    </location>
</feature>
<dbReference type="Proteomes" id="UP000245783">
    <property type="component" value="Unassembled WGS sequence"/>
</dbReference>
<feature type="transmembrane region" description="Helical" evidence="5">
    <location>
        <begin position="125"/>
        <end position="145"/>
    </location>
</feature>
<gene>
    <name evidence="6" type="ORF">IE81DRAFT_341914</name>
</gene>
<accession>A0A316VVY9</accession>
<dbReference type="GeneID" id="37037542"/>
<evidence type="ECO:0000313" key="7">
    <source>
        <dbReference type="Proteomes" id="UP000245783"/>
    </source>
</evidence>
<keyword evidence="7" id="KW-1185">Reference proteome</keyword>
<dbReference type="RefSeq" id="XP_025368820.1">
    <property type="nucleotide sequence ID" value="XM_025515672.1"/>
</dbReference>
<evidence type="ECO:0000256" key="3">
    <source>
        <dbReference type="ARBA" id="ARBA00022989"/>
    </source>
</evidence>
<dbReference type="PANTHER" id="PTHR16201">
    <property type="entry name" value="SEVEN TRANSMEMBRANE PROTEIN 1-RELATED"/>
    <property type="match status" value="1"/>
</dbReference>
<feature type="transmembrane region" description="Helical" evidence="5">
    <location>
        <begin position="43"/>
        <end position="61"/>
    </location>
</feature>
<sequence>MSDSSNEVLVNVFGTLGAVLWSVQLLPQIYLNHRRRQVQGVQPSFMMLWAVSGLALGVHNVLANVNIALQVQAQILTALSLSVLVVETSADNRLPTAHRPAPPFFAVTWAQIMYFEHQWSKLRTCLITSSLAFAFAGVEAALIAGLRYGLTQGPPRWFLTFMAILAAVGLALGVLREYVDILRTQSTQDLSLIFVYLDAGGDLTSLISVALASPLSIESIVIYASELLLWIGIMILAVWFGPMKRWRHRKATKSHSVNIGIEQHVEDAETTQAAELT</sequence>
<feature type="transmembrane region" description="Helical" evidence="5">
    <location>
        <begin position="157"/>
        <end position="178"/>
    </location>
</feature>
<dbReference type="SMART" id="SM00679">
    <property type="entry name" value="CTNS"/>
    <property type="match status" value="2"/>
</dbReference>
<dbReference type="InterPro" id="IPR006603">
    <property type="entry name" value="PQ-loop_rpt"/>
</dbReference>
<dbReference type="FunCoup" id="A0A316VVY9">
    <property type="interactions" value="3"/>
</dbReference>
<keyword evidence="4 5" id="KW-0472">Membrane</keyword>
<evidence type="ECO:0000256" key="4">
    <source>
        <dbReference type="ARBA" id="ARBA00023136"/>
    </source>
</evidence>
<feature type="transmembrane region" description="Helical" evidence="5">
    <location>
        <begin position="190"/>
        <end position="214"/>
    </location>
</feature>
<organism evidence="6 7">
    <name type="scientific">Ceraceosorus guamensis</name>
    <dbReference type="NCBI Taxonomy" id="1522189"/>
    <lineage>
        <taxon>Eukaryota</taxon>
        <taxon>Fungi</taxon>
        <taxon>Dikarya</taxon>
        <taxon>Basidiomycota</taxon>
        <taxon>Ustilaginomycotina</taxon>
        <taxon>Exobasidiomycetes</taxon>
        <taxon>Ceraceosorales</taxon>
        <taxon>Ceraceosoraceae</taxon>
        <taxon>Ceraceosorus</taxon>
    </lineage>
</organism>
<comment type="subcellular location">
    <subcellularLocation>
        <location evidence="1">Membrane</location>
        <topology evidence="1">Multi-pass membrane protein</topology>
    </subcellularLocation>
</comment>
<dbReference type="AlphaFoldDB" id="A0A316VVY9"/>
<dbReference type="EMBL" id="KZ819389">
    <property type="protein sequence ID" value="PWN41660.1"/>
    <property type="molecule type" value="Genomic_DNA"/>
</dbReference>
<keyword evidence="2 5" id="KW-0812">Transmembrane</keyword>
<dbReference type="InterPro" id="IPR051415">
    <property type="entry name" value="LAAT-1"/>
</dbReference>
<reference evidence="6 7" key="1">
    <citation type="journal article" date="2018" name="Mol. Biol. Evol.">
        <title>Broad Genomic Sampling Reveals a Smut Pathogenic Ancestry of the Fungal Clade Ustilaginomycotina.</title>
        <authorList>
            <person name="Kijpornyongpan T."/>
            <person name="Mondo S.J."/>
            <person name="Barry K."/>
            <person name="Sandor L."/>
            <person name="Lee J."/>
            <person name="Lipzen A."/>
            <person name="Pangilinan J."/>
            <person name="LaButti K."/>
            <person name="Hainaut M."/>
            <person name="Henrissat B."/>
            <person name="Grigoriev I.V."/>
            <person name="Spatafora J.W."/>
            <person name="Aime M.C."/>
        </authorList>
    </citation>
    <scope>NUCLEOTIDE SEQUENCE [LARGE SCALE GENOMIC DNA]</scope>
    <source>
        <strain evidence="6 7">MCA 4658</strain>
    </source>
</reference>
<keyword evidence="3 5" id="KW-1133">Transmembrane helix</keyword>
<dbReference type="OrthoDB" id="407617at2759"/>
<evidence type="ECO:0000313" key="6">
    <source>
        <dbReference type="EMBL" id="PWN41660.1"/>
    </source>
</evidence>
<dbReference type="PANTHER" id="PTHR16201:SF37">
    <property type="entry name" value="PQ-LOOP REPEAT-CONTAINING PROTEIN"/>
    <property type="match status" value="1"/>
</dbReference>
<dbReference type="Gene3D" id="1.20.1280.290">
    <property type="match status" value="1"/>
</dbReference>
<dbReference type="Pfam" id="PF04193">
    <property type="entry name" value="PQ-loop"/>
    <property type="match status" value="1"/>
</dbReference>
<evidence type="ECO:0000256" key="2">
    <source>
        <dbReference type="ARBA" id="ARBA00022692"/>
    </source>
</evidence>
<dbReference type="GO" id="GO:0016020">
    <property type="term" value="C:membrane"/>
    <property type="evidence" value="ECO:0007669"/>
    <property type="project" value="UniProtKB-SubCell"/>
</dbReference>